<reference evidence="4 5" key="1">
    <citation type="submission" date="2024-04" db="EMBL/GenBank/DDBJ databases">
        <authorList>
            <person name="Fracassetti M."/>
        </authorList>
    </citation>
    <scope>NUCLEOTIDE SEQUENCE [LARGE SCALE GENOMIC DNA]</scope>
</reference>
<protein>
    <recommendedName>
        <fullName evidence="3">DUF7795 domain-containing protein</fullName>
    </recommendedName>
</protein>
<feature type="region of interest" description="Disordered" evidence="2">
    <location>
        <begin position="1"/>
        <end position="20"/>
    </location>
</feature>
<name>A0AAV2GH92_9ROSI</name>
<gene>
    <name evidence="4" type="ORF">LTRI10_LOCUS49580</name>
</gene>
<accession>A0AAV2GH92</accession>
<evidence type="ECO:0000256" key="2">
    <source>
        <dbReference type="SAM" id="MobiDB-lite"/>
    </source>
</evidence>
<evidence type="ECO:0000256" key="1">
    <source>
        <dbReference type="SAM" id="Coils"/>
    </source>
</evidence>
<feature type="coiled-coil region" evidence="1">
    <location>
        <begin position="115"/>
        <end position="142"/>
    </location>
</feature>
<keyword evidence="1" id="KW-0175">Coiled coil</keyword>
<proteinExistence type="predicted"/>
<evidence type="ECO:0000259" key="3">
    <source>
        <dbReference type="Pfam" id="PF25071"/>
    </source>
</evidence>
<evidence type="ECO:0000313" key="4">
    <source>
        <dbReference type="EMBL" id="CAL1410136.1"/>
    </source>
</evidence>
<dbReference type="PANTHER" id="PTHR35305:SF2">
    <property type="entry name" value="FAD-BINDING PROTEIN"/>
    <property type="match status" value="1"/>
</dbReference>
<evidence type="ECO:0000313" key="5">
    <source>
        <dbReference type="Proteomes" id="UP001497516"/>
    </source>
</evidence>
<feature type="domain" description="DUF7795" evidence="3">
    <location>
        <begin position="20"/>
        <end position="139"/>
    </location>
</feature>
<dbReference type="InterPro" id="IPR056697">
    <property type="entry name" value="DUF7795"/>
</dbReference>
<organism evidence="4 5">
    <name type="scientific">Linum trigynum</name>
    <dbReference type="NCBI Taxonomy" id="586398"/>
    <lineage>
        <taxon>Eukaryota</taxon>
        <taxon>Viridiplantae</taxon>
        <taxon>Streptophyta</taxon>
        <taxon>Embryophyta</taxon>
        <taxon>Tracheophyta</taxon>
        <taxon>Spermatophyta</taxon>
        <taxon>Magnoliopsida</taxon>
        <taxon>eudicotyledons</taxon>
        <taxon>Gunneridae</taxon>
        <taxon>Pentapetalae</taxon>
        <taxon>rosids</taxon>
        <taxon>fabids</taxon>
        <taxon>Malpighiales</taxon>
        <taxon>Linaceae</taxon>
        <taxon>Linum</taxon>
    </lineage>
</organism>
<dbReference type="PANTHER" id="PTHR35305">
    <property type="entry name" value="FAD-BINDING PROTEIN"/>
    <property type="match status" value="1"/>
</dbReference>
<dbReference type="AlphaFoldDB" id="A0AAV2GH92"/>
<dbReference type="Proteomes" id="UP001497516">
    <property type="component" value="Chromosome 9"/>
</dbReference>
<keyword evidence="5" id="KW-1185">Reference proteome</keyword>
<dbReference type="EMBL" id="OZ034822">
    <property type="protein sequence ID" value="CAL1410136.1"/>
    <property type="molecule type" value="Genomic_DNA"/>
</dbReference>
<feature type="compositionally biased region" description="Low complexity" evidence="2">
    <location>
        <begin position="1"/>
        <end position="17"/>
    </location>
</feature>
<sequence length="238" mass="27102">MAMVSAAAANENGNESRGGLKEKPQQIFEDFLTRVAKLEELGAVANRYLSGFQQSLEFLRRPPIDMESKLMSKLISANDTKRMKSYIQAGCCNTLDRVQNTSKLRTCHLGLLEHLSKAKTILNEVEDLMEDLTLAIQSYNRSLPPLQIEDLCDQLDEQHLHQEEPSLSGLQQREVMFIASSVGVIYTMLKQDYVMQEKIVASLNLNSTPGELESYCLMWSLRPYVNDEIMLQAWRLIR</sequence>
<dbReference type="Pfam" id="PF25071">
    <property type="entry name" value="DUF7795"/>
    <property type="match status" value="1"/>
</dbReference>